<evidence type="ECO:0000256" key="2">
    <source>
        <dbReference type="ARBA" id="ARBA00022898"/>
    </source>
</evidence>
<dbReference type="InterPro" id="IPR036388">
    <property type="entry name" value="WH-like_DNA-bd_sf"/>
</dbReference>
<dbReference type="InterPro" id="IPR015421">
    <property type="entry name" value="PyrdxlP-dep_Trfase_major"/>
</dbReference>
<evidence type="ECO:0000259" key="6">
    <source>
        <dbReference type="PROSITE" id="PS50949"/>
    </source>
</evidence>
<proteinExistence type="inferred from homology"/>
<dbReference type="CDD" id="cd00609">
    <property type="entry name" value="AAT_like"/>
    <property type="match status" value="1"/>
</dbReference>
<dbReference type="Proteomes" id="UP000054911">
    <property type="component" value="Unassembled WGS sequence"/>
</dbReference>
<sequence>MDIHITLHGRRDLTGQIYGQLRAGIIEGRLAANARLPSTRDLAVQLGVSRKTTLEVFERLIAEGFLRTRAGDGTFVAEGLMRLPSAQPEPVSARARATGIWRKMPERMSMPMPTAPESLDCDFKGGVTDKSLFPHDVWRRCMNHALRAQARSSGGVAGYRDPGGEQELRLGIARYLAFSRAVVCNWQDVLVTQGAQQALDLLARVTLQPGDVVAVEEPGYPPARAIFTALGARIAHVPVDGEGLVVGKLPRNTRLVYVTPSHQFPLGMPMSLDRRVELLEWAAKRGAVIVEDDYDGEFRFEGRPVESLKSLDRAGLVAYVGTFSKTLFPDLRLGYVVPPATLSGPLWNAKQIGDWHSCMLTQTALGAFMLDGEYAKHLRRMHKAYAERRAILIGHLRGALAPWFEPLPATAGIHLVARLADPLREESVVAAARAVSVGLYGIGALYAGEPAQQGVLFGYGGTNAVSVERGMTRLATLMPTLMR</sequence>
<name>A0A158B0K1_9BURK</name>
<dbReference type="AlphaFoldDB" id="A0A158B0K1"/>
<feature type="domain" description="HTH gntR-type" evidence="6">
    <location>
        <begin position="11"/>
        <end position="79"/>
    </location>
</feature>
<evidence type="ECO:0000256" key="4">
    <source>
        <dbReference type="ARBA" id="ARBA00023125"/>
    </source>
</evidence>
<dbReference type="PROSITE" id="PS50949">
    <property type="entry name" value="HTH_GNTR"/>
    <property type="match status" value="1"/>
</dbReference>
<accession>A0A158B0K1</accession>
<dbReference type="GO" id="GO:0003700">
    <property type="term" value="F:DNA-binding transcription factor activity"/>
    <property type="evidence" value="ECO:0007669"/>
    <property type="project" value="InterPro"/>
</dbReference>
<comment type="caution">
    <text evidence="7">The sequence shown here is derived from an EMBL/GenBank/DDBJ whole genome shotgun (WGS) entry which is preliminary data.</text>
</comment>
<dbReference type="OrthoDB" id="9804020at2"/>
<dbReference type="Pfam" id="PF00392">
    <property type="entry name" value="GntR"/>
    <property type="match status" value="1"/>
</dbReference>
<dbReference type="InterPro" id="IPR015424">
    <property type="entry name" value="PyrdxlP-dep_Trfase"/>
</dbReference>
<dbReference type="STRING" id="1777141.AWB80_02839"/>
<keyword evidence="8" id="KW-1185">Reference proteome</keyword>
<keyword evidence="2" id="KW-0663">Pyridoxal phosphate</keyword>
<comment type="similarity">
    <text evidence="1">In the C-terminal section; belongs to the class-I pyridoxal-phosphate-dependent aminotransferase family.</text>
</comment>
<dbReference type="SUPFAM" id="SSF46785">
    <property type="entry name" value="Winged helix' DNA-binding domain"/>
    <property type="match status" value="1"/>
</dbReference>
<dbReference type="PANTHER" id="PTHR46577">
    <property type="entry name" value="HTH-TYPE TRANSCRIPTIONAL REGULATORY PROTEIN GABR"/>
    <property type="match status" value="1"/>
</dbReference>
<dbReference type="GO" id="GO:0030170">
    <property type="term" value="F:pyridoxal phosphate binding"/>
    <property type="evidence" value="ECO:0007669"/>
    <property type="project" value="InterPro"/>
</dbReference>
<keyword evidence="4" id="KW-0238">DNA-binding</keyword>
<dbReference type="GO" id="GO:0003677">
    <property type="term" value="F:DNA binding"/>
    <property type="evidence" value="ECO:0007669"/>
    <property type="project" value="UniProtKB-KW"/>
</dbReference>
<dbReference type="SUPFAM" id="SSF53383">
    <property type="entry name" value="PLP-dependent transferases"/>
    <property type="match status" value="1"/>
</dbReference>
<dbReference type="PRINTS" id="PR00035">
    <property type="entry name" value="HTHGNTR"/>
</dbReference>
<protein>
    <submittedName>
        <fullName evidence="7">GntR family transcriptional regulator</fullName>
    </submittedName>
</protein>
<dbReference type="InterPro" id="IPR000524">
    <property type="entry name" value="Tscrpt_reg_HTH_GntR"/>
</dbReference>
<dbReference type="Gene3D" id="3.40.640.10">
    <property type="entry name" value="Type I PLP-dependent aspartate aminotransferase-like (Major domain)"/>
    <property type="match status" value="1"/>
</dbReference>
<keyword evidence="3" id="KW-0805">Transcription regulation</keyword>
<organism evidence="7 8">
    <name type="scientific">Caballeronia pedi</name>
    <dbReference type="NCBI Taxonomy" id="1777141"/>
    <lineage>
        <taxon>Bacteria</taxon>
        <taxon>Pseudomonadati</taxon>
        <taxon>Pseudomonadota</taxon>
        <taxon>Betaproteobacteria</taxon>
        <taxon>Burkholderiales</taxon>
        <taxon>Burkholderiaceae</taxon>
        <taxon>Caballeronia</taxon>
    </lineage>
</organism>
<evidence type="ECO:0000313" key="7">
    <source>
        <dbReference type="EMBL" id="SAK63216.1"/>
    </source>
</evidence>
<evidence type="ECO:0000256" key="5">
    <source>
        <dbReference type="ARBA" id="ARBA00023163"/>
    </source>
</evidence>
<dbReference type="InterPro" id="IPR036390">
    <property type="entry name" value="WH_DNA-bd_sf"/>
</dbReference>
<dbReference type="SMART" id="SM00345">
    <property type="entry name" value="HTH_GNTR"/>
    <property type="match status" value="1"/>
</dbReference>
<dbReference type="CDD" id="cd07377">
    <property type="entry name" value="WHTH_GntR"/>
    <property type="match status" value="1"/>
</dbReference>
<dbReference type="Gene3D" id="1.10.10.10">
    <property type="entry name" value="Winged helix-like DNA-binding domain superfamily/Winged helix DNA-binding domain"/>
    <property type="match status" value="1"/>
</dbReference>
<dbReference type="InterPro" id="IPR051446">
    <property type="entry name" value="HTH_trans_reg/aminotransferase"/>
</dbReference>
<dbReference type="PANTHER" id="PTHR46577:SF1">
    <property type="entry name" value="HTH-TYPE TRANSCRIPTIONAL REGULATORY PROTEIN GABR"/>
    <property type="match status" value="1"/>
</dbReference>
<reference evidence="7" key="1">
    <citation type="submission" date="2016-01" db="EMBL/GenBank/DDBJ databases">
        <authorList>
            <person name="Peeters C."/>
        </authorList>
    </citation>
    <scope>NUCLEOTIDE SEQUENCE [LARGE SCALE GENOMIC DNA]</scope>
    <source>
        <strain evidence="7">LMG 29323</strain>
    </source>
</reference>
<evidence type="ECO:0000256" key="3">
    <source>
        <dbReference type="ARBA" id="ARBA00023015"/>
    </source>
</evidence>
<dbReference type="RefSeq" id="WP_061175317.1">
    <property type="nucleotide sequence ID" value="NZ_FCOE02000008.1"/>
</dbReference>
<dbReference type="Pfam" id="PF00155">
    <property type="entry name" value="Aminotran_1_2"/>
    <property type="match status" value="1"/>
</dbReference>
<gene>
    <name evidence="7" type="ORF">AWB80_02839</name>
</gene>
<evidence type="ECO:0000313" key="8">
    <source>
        <dbReference type="Proteomes" id="UP000054911"/>
    </source>
</evidence>
<keyword evidence="5" id="KW-0804">Transcription</keyword>
<dbReference type="InterPro" id="IPR004839">
    <property type="entry name" value="Aminotransferase_I/II_large"/>
</dbReference>
<dbReference type="EMBL" id="FCOE02000008">
    <property type="protein sequence ID" value="SAK63216.1"/>
    <property type="molecule type" value="Genomic_DNA"/>
</dbReference>
<evidence type="ECO:0000256" key="1">
    <source>
        <dbReference type="ARBA" id="ARBA00005384"/>
    </source>
</evidence>